<dbReference type="SUPFAM" id="SSF102848">
    <property type="entry name" value="NSFL1 (p97 ATPase) cofactor p47, SEP domain"/>
    <property type="match status" value="1"/>
</dbReference>
<dbReference type="OrthoDB" id="25887at2759"/>
<feature type="compositionally biased region" description="Low complexity" evidence="2">
    <location>
        <begin position="336"/>
        <end position="370"/>
    </location>
</feature>
<dbReference type="InParanoid" id="A0A0D1DZ73"/>
<dbReference type="Pfam" id="PF08059">
    <property type="entry name" value="SEP"/>
    <property type="match status" value="1"/>
</dbReference>
<dbReference type="eggNOG" id="KOG2086">
    <property type="taxonomic scope" value="Eukaryota"/>
</dbReference>
<dbReference type="CDD" id="cd01770">
    <property type="entry name" value="UBX_UBXN2"/>
    <property type="match status" value="1"/>
</dbReference>
<dbReference type="Pfam" id="PF00789">
    <property type="entry name" value="UBX"/>
    <property type="match status" value="1"/>
</dbReference>
<dbReference type="InterPro" id="IPR009060">
    <property type="entry name" value="UBA-like_sf"/>
</dbReference>
<dbReference type="Proteomes" id="UP000000561">
    <property type="component" value="Chromosome 7"/>
</dbReference>
<dbReference type="AlphaFoldDB" id="A0A0D1DZ73"/>
<dbReference type="STRING" id="237631.A0A0D1DZ73"/>
<dbReference type="GO" id="GO:0007030">
    <property type="term" value="P:Golgi organization"/>
    <property type="evidence" value="ECO:0000318"/>
    <property type="project" value="GO_Central"/>
</dbReference>
<dbReference type="PROSITE" id="PS50033">
    <property type="entry name" value="UBX"/>
    <property type="match status" value="1"/>
</dbReference>
<dbReference type="Gene3D" id="1.10.8.10">
    <property type="entry name" value="DNA helicase RuvA subunit, C-terminal domain"/>
    <property type="match status" value="1"/>
</dbReference>
<feature type="compositionally biased region" description="Polar residues" evidence="2">
    <location>
        <begin position="110"/>
        <end position="119"/>
    </location>
</feature>
<dbReference type="FunCoup" id="A0A0D1DZ73">
    <property type="interactions" value="554"/>
</dbReference>
<dbReference type="InterPro" id="IPR001012">
    <property type="entry name" value="UBX_dom"/>
</dbReference>
<feature type="compositionally biased region" description="Low complexity" evidence="2">
    <location>
        <begin position="192"/>
        <end position="207"/>
    </location>
</feature>
<feature type="domain" description="SEP" evidence="4">
    <location>
        <begin position="255"/>
        <end position="320"/>
    </location>
</feature>
<dbReference type="Pfam" id="PF14555">
    <property type="entry name" value="UBA_4"/>
    <property type="match status" value="1"/>
</dbReference>
<evidence type="ECO:0000313" key="5">
    <source>
        <dbReference type="EMBL" id="KIS68906.1"/>
    </source>
</evidence>
<dbReference type="SUPFAM" id="SSF54236">
    <property type="entry name" value="Ubiquitin-like"/>
    <property type="match status" value="1"/>
</dbReference>
<reference evidence="5 6" key="1">
    <citation type="journal article" date="2006" name="Nature">
        <title>Insights from the genome of the biotrophic fungal plant pathogen Ustilago maydis.</title>
        <authorList>
            <person name="Kamper J."/>
            <person name="Kahmann R."/>
            <person name="Bolker M."/>
            <person name="Ma L.J."/>
            <person name="Brefort T."/>
            <person name="Saville B.J."/>
            <person name="Banuett F."/>
            <person name="Kronstad J.W."/>
            <person name="Gold S.E."/>
            <person name="Muller O."/>
            <person name="Perlin M.H."/>
            <person name="Wosten H.A."/>
            <person name="de Vries R."/>
            <person name="Ruiz-Herrera J."/>
            <person name="Reynaga-Pena C.G."/>
            <person name="Snetselaar K."/>
            <person name="McCann M."/>
            <person name="Perez-Martin J."/>
            <person name="Feldbrugge M."/>
            <person name="Basse C.W."/>
            <person name="Steinberg G."/>
            <person name="Ibeas J.I."/>
            <person name="Holloman W."/>
            <person name="Guzman P."/>
            <person name="Farman M."/>
            <person name="Stajich J.E."/>
            <person name="Sentandreu R."/>
            <person name="Gonzalez-Prieto J.M."/>
            <person name="Kennell J.C."/>
            <person name="Molina L."/>
            <person name="Schirawski J."/>
            <person name="Mendoza-Mendoza A."/>
            <person name="Greilinger D."/>
            <person name="Munch K."/>
            <person name="Rossel N."/>
            <person name="Scherer M."/>
            <person name="Vranes M."/>
            <person name="Ladendorf O."/>
            <person name="Vincon V."/>
            <person name="Fuchs U."/>
            <person name="Sandrock B."/>
            <person name="Meng S."/>
            <person name="Ho E.C."/>
            <person name="Cahill M.J."/>
            <person name="Boyce K.J."/>
            <person name="Klose J."/>
            <person name="Klosterman S.J."/>
            <person name="Deelstra H.J."/>
            <person name="Ortiz-Castellanos L."/>
            <person name="Li W."/>
            <person name="Sanchez-Alonso P."/>
            <person name="Schreier P.H."/>
            <person name="Hauser-Hahn I."/>
            <person name="Vaupel M."/>
            <person name="Koopmann E."/>
            <person name="Friedrich G."/>
            <person name="Voss H."/>
            <person name="Schluter T."/>
            <person name="Margolis J."/>
            <person name="Platt D."/>
            <person name="Swimmer C."/>
            <person name="Gnirke A."/>
            <person name="Chen F."/>
            <person name="Vysotskaia V."/>
            <person name="Mannhaupt G."/>
            <person name="Guldener U."/>
            <person name="Munsterkotter M."/>
            <person name="Haase D."/>
            <person name="Oesterheld M."/>
            <person name="Mewes H.W."/>
            <person name="Mauceli E.W."/>
            <person name="DeCaprio D."/>
            <person name="Wade C.M."/>
            <person name="Butler J."/>
            <person name="Young S."/>
            <person name="Jaffe D.B."/>
            <person name="Calvo S."/>
            <person name="Nusbaum C."/>
            <person name="Galagan J."/>
            <person name="Birren B.W."/>
        </authorList>
    </citation>
    <scope>NUCLEOTIDE SEQUENCE [LARGE SCALE GENOMIC DNA]</scope>
    <source>
        <strain evidence="6">DSM 14603 / FGSC 9021 / UM521</strain>
    </source>
</reference>
<dbReference type="RefSeq" id="XP_011389550.1">
    <property type="nucleotide sequence ID" value="XM_011391248.1"/>
</dbReference>
<dbReference type="PROSITE" id="PS51399">
    <property type="entry name" value="SEP"/>
    <property type="match status" value="1"/>
</dbReference>
<dbReference type="FunFam" id="3.30.420.210:FF:000002">
    <property type="entry name" value="UBX domain-containing protein 1"/>
    <property type="match status" value="1"/>
</dbReference>
<dbReference type="PANTHER" id="PTHR23333">
    <property type="entry name" value="UBX DOMAIN CONTAINING PROTEIN"/>
    <property type="match status" value="1"/>
</dbReference>
<dbReference type="SMART" id="SM00553">
    <property type="entry name" value="SEP"/>
    <property type="match status" value="1"/>
</dbReference>
<feature type="compositionally biased region" description="Acidic residues" evidence="2">
    <location>
        <begin position="127"/>
        <end position="139"/>
    </location>
</feature>
<dbReference type="SUPFAM" id="SSF46934">
    <property type="entry name" value="UBA-like"/>
    <property type="match status" value="1"/>
</dbReference>
<evidence type="ECO:0000259" key="3">
    <source>
        <dbReference type="PROSITE" id="PS50033"/>
    </source>
</evidence>
<feature type="region of interest" description="Disordered" evidence="2">
    <location>
        <begin position="313"/>
        <end position="380"/>
    </location>
</feature>
<evidence type="ECO:0000313" key="6">
    <source>
        <dbReference type="Proteomes" id="UP000000561"/>
    </source>
</evidence>
<dbReference type="GO" id="GO:0031468">
    <property type="term" value="P:nuclear membrane reassembly"/>
    <property type="evidence" value="ECO:0000318"/>
    <property type="project" value="GO_Central"/>
</dbReference>
<dbReference type="GO" id="GO:0000045">
    <property type="term" value="P:autophagosome assembly"/>
    <property type="evidence" value="ECO:0000318"/>
    <property type="project" value="GO_Central"/>
</dbReference>
<dbReference type="FunFam" id="3.10.20.90:FF:000179">
    <property type="entry name" value="Plant UBX domain-containing protein 4"/>
    <property type="match status" value="1"/>
</dbReference>
<feature type="domain" description="UBX" evidence="3">
    <location>
        <begin position="377"/>
        <end position="454"/>
    </location>
</feature>
<accession>A0A0D1DZ73</accession>
<feature type="compositionally biased region" description="Polar residues" evidence="2">
    <location>
        <begin position="56"/>
        <end position="75"/>
    </location>
</feature>
<dbReference type="PANTHER" id="PTHR23333:SF20">
    <property type="entry name" value="NSFL1 COFACTOR P47"/>
    <property type="match status" value="1"/>
</dbReference>
<protein>
    <submittedName>
        <fullName evidence="5">Uncharacterized protein</fullName>
    </submittedName>
</protein>
<gene>
    <name evidence="5" type="ORF">UMAG_11494</name>
</gene>
<dbReference type="GO" id="GO:0005634">
    <property type="term" value="C:nucleus"/>
    <property type="evidence" value="ECO:0000318"/>
    <property type="project" value="GO_Central"/>
</dbReference>
<dbReference type="CDD" id="cd14348">
    <property type="entry name" value="UBA_p47"/>
    <property type="match status" value="1"/>
</dbReference>
<evidence type="ECO:0000256" key="2">
    <source>
        <dbReference type="SAM" id="MobiDB-lite"/>
    </source>
</evidence>
<dbReference type="EMBL" id="CM003146">
    <property type="protein sequence ID" value="KIS68906.1"/>
    <property type="molecule type" value="Genomic_DNA"/>
</dbReference>
<dbReference type="GeneID" id="23567371"/>
<proteinExistence type="predicted"/>
<feature type="compositionally biased region" description="Polar residues" evidence="2">
    <location>
        <begin position="33"/>
        <end position="46"/>
    </location>
</feature>
<keyword evidence="1" id="KW-0833">Ubl conjugation pathway</keyword>
<feature type="compositionally biased region" description="Basic and acidic residues" evidence="2">
    <location>
        <begin position="172"/>
        <end position="188"/>
    </location>
</feature>
<dbReference type="KEGG" id="uma:UMAG_11494"/>
<sequence>MDESIQQFAAITGASADRARFFLEASGGDLQTAMSSFYESEPSQSEAGAGVEDTAEASSSPSVEQNYTGPRTLSGQPVDPSSLSGFGSTSLASSQSSRSRASGGIATFRDLQTLNSSPASGKRASSDDGDDDEGDDDEMNYYAGGERSALSVENPEARRRRNQPGGDLVQEILKRAAEEGKRHPEELAAGRAKASGSKPPSSASFAFTGRGRTINDAAEAESSSLSTPSMPGGFGSRLGGAGANEANDEEEDGEVAIRNLTFWKDGFSVEDGELMRYDDPAHAQTLAAINSGHAPLDLLNIRFGQQVHVHVHRRTDEEYKPPPMKPFAGSGNRLGSPAPASFASSSASSSRSQPTAAAASSSASAATASTGDFKVDTDKPTTQLQVRLGDGQRMTARFNTQHTIADLRSYINAANPGMSTRSYVLNSSFPPKPLTDESQTLEQAGLLNAVVIQKFQ</sequence>
<name>A0A0D1DZ73_MYCMD</name>
<dbReference type="InterPro" id="IPR012989">
    <property type="entry name" value="SEP_domain"/>
</dbReference>
<evidence type="ECO:0000259" key="4">
    <source>
        <dbReference type="PROSITE" id="PS51399"/>
    </source>
</evidence>
<dbReference type="Gene3D" id="3.30.420.210">
    <property type="entry name" value="SEP domain"/>
    <property type="match status" value="1"/>
</dbReference>
<dbReference type="InterPro" id="IPR029071">
    <property type="entry name" value="Ubiquitin-like_domsf"/>
</dbReference>
<organism evidence="5 6">
    <name type="scientific">Mycosarcoma maydis</name>
    <name type="common">Corn smut fungus</name>
    <name type="synonym">Ustilago maydis</name>
    <dbReference type="NCBI Taxonomy" id="5270"/>
    <lineage>
        <taxon>Eukaryota</taxon>
        <taxon>Fungi</taxon>
        <taxon>Dikarya</taxon>
        <taxon>Basidiomycota</taxon>
        <taxon>Ustilaginomycotina</taxon>
        <taxon>Ustilaginomycetes</taxon>
        <taxon>Ustilaginales</taxon>
        <taxon>Ustilaginaceae</taxon>
        <taxon>Mycosarcoma</taxon>
    </lineage>
</organism>
<dbReference type="SMART" id="SM00166">
    <property type="entry name" value="UBX"/>
    <property type="match status" value="1"/>
</dbReference>
<feature type="region of interest" description="Disordered" evidence="2">
    <location>
        <begin position="33"/>
        <end position="253"/>
    </location>
</feature>
<dbReference type="VEuPathDB" id="FungiDB:UMAG_11494"/>
<feature type="compositionally biased region" description="Gly residues" evidence="2">
    <location>
        <begin position="232"/>
        <end position="242"/>
    </location>
</feature>
<feature type="compositionally biased region" description="Low complexity" evidence="2">
    <location>
        <begin position="81"/>
        <end position="104"/>
    </location>
</feature>
<evidence type="ECO:0000256" key="1">
    <source>
        <dbReference type="ARBA" id="ARBA00022786"/>
    </source>
</evidence>
<dbReference type="InterPro" id="IPR036241">
    <property type="entry name" value="NSFL1C_SEP_dom_sf"/>
</dbReference>
<dbReference type="GO" id="GO:0061025">
    <property type="term" value="P:membrane fusion"/>
    <property type="evidence" value="ECO:0000318"/>
    <property type="project" value="GO_Central"/>
</dbReference>
<dbReference type="Gene3D" id="3.10.20.90">
    <property type="entry name" value="Phosphatidylinositol 3-kinase Catalytic Subunit, Chain A, domain 1"/>
    <property type="match status" value="1"/>
</dbReference>
<dbReference type="GO" id="GO:0043161">
    <property type="term" value="P:proteasome-mediated ubiquitin-dependent protein catabolic process"/>
    <property type="evidence" value="ECO:0000318"/>
    <property type="project" value="GO_Central"/>
</dbReference>
<dbReference type="GO" id="GO:0043130">
    <property type="term" value="F:ubiquitin binding"/>
    <property type="evidence" value="ECO:0000318"/>
    <property type="project" value="GO_Central"/>
</dbReference>
<dbReference type="GO" id="GO:0005829">
    <property type="term" value="C:cytosol"/>
    <property type="evidence" value="ECO:0000318"/>
    <property type="project" value="GO_Central"/>
</dbReference>
<keyword evidence="6" id="KW-1185">Reference proteome</keyword>
<dbReference type="FunFam" id="1.10.8.10:FF:000020">
    <property type="entry name" value="NSFL1 (p97) cofactor (p47)"/>
    <property type="match status" value="1"/>
</dbReference>